<comment type="similarity">
    <text evidence="1">Belongs to the 'phage' integrase family.</text>
</comment>
<sequence>MTTDAKIRNAKPGVKPYKIPCEKGLFALIKPNGSKLWRFKYRHDGKEKLLSLGMYPDVSLKEACERRDEARRLREQGIDPSENRKAQKSAQAERSANSTVGAALNRKEKSAKNGFSNGYFQIRLFSRIQGCSVLLAKARNYAVRLGVSRLMMEPQRHKGTKKIRPIRDPMSLFVPLCLCGSPLQSLSISVAAWLRCITIRLFLVFCARFPAYDGTTKTQRHEEEEFS</sequence>
<evidence type="ECO:0000256" key="3">
    <source>
        <dbReference type="SAM" id="MobiDB-lite"/>
    </source>
</evidence>
<keyword evidence="2" id="KW-0229">DNA integration</keyword>
<dbReference type="Gene3D" id="3.30.160.390">
    <property type="entry name" value="Integrase, DNA-binding domain"/>
    <property type="match status" value="1"/>
</dbReference>
<feature type="compositionally biased region" description="Polar residues" evidence="3">
    <location>
        <begin position="88"/>
        <end position="100"/>
    </location>
</feature>
<reference evidence="5" key="1">
    <citation type="submission" date="2019-02" db="EMBL/GenBank/DDBJ databases">
        <authorList>
            <person name="Gruber-Vodicka R. H."/>
            <person name="Seah K. B. B."/>
        </authorList>
    </citation>
    <scope>NUCLEOTIDE SEQUENCE</scope>
    <source>
        <strain evidence="5">BECK_BZ165</strain>
    </source>
</reference>
<dbReference type="EMBL" id="CAADFA010000500">
    <property type="protein sequence ID" value="VFJ68811.1"/>
    <property type="molecule type" value="Genomic_DNA"/>
</dbReference>
<feature type="region of interest" description="Disordered" evidence="3">
    <location>
        <begin position="71"/>
        <end position="103"/>
    </location>
</feature>
<proteinExistence type="inferred from homology"/>
<name>A0A450TM62_9GAMM</name>
<dbReference type="Pfam" id="PF13356">
    <property type="entry name" value="Arm-DNA-bind_3"/>
    <property type="match status" value="1"/>
</dbReference>
<evidence type="ECO:0000313" key="5">
    <source>
        <dbReference type="EMBL" id="VFJ68811.1"/>
    </source>
</evidence>
<evidence type="ECO:0000256" key="2">
    <source>
        <dbReference type="ARBA" id="ARBA00022908"/>
    </source>
</evidence>
<dbReference type="InterPro" id="IPR038488">
    <property type="entry name" value="Integrase_DNA-bd_sf"/>
</dbReference>
<evidence type="ECO:0000259" key="4">
    <source>
        <dbReference type="Pfam" id="PF13356"/>
    </source>
</evidence>
<dbReference type="AlphaFoldDB" id="A0A450TM62"/>
<accession>A0A450TM62</accession>
<organism evidence="5">
    <name type="scientific">Candidatus Kentrum sp. FM</name>
    <dbReference type="NCBI Taxonomy" id="2126340"/>
    <lineage>
        <taxon>Bacteria</taxon>
        <taxon>Pseudomonadati</taxon>
        <taxon>Pseudomonadota</taxon>
        <taxon>Gammaproteobacteria</taxon>
        <taxon>Candidatus Kentrum</taxon>
    </lineage>
</organism>
<feature type="domain" description="Integrase DNA-binding" evidence="4">
    <location>
        <begin position="3"/>
        <end position="87"/>
    </location>
</feature>
<dbReference type="PANTHER" id="PTHR30629:SF2">
    <property type="entry name" value="PROPHAGE INTEGRASE INTS-RELATED"/>
    <property type="match status" value="1"/>
</dbReference>
<dbReference type="PANTHER" id="PTHR30629">
    <property type="entry name" value="PROPHAGE INTEGRASE"/>
    <property type="match status" value="1"/>
</dbReference>
<dbReference type="InterPro" id="IPR025166">
    <property type="entry name" value="Integrase_DNA_bind_dom"/>
</dbReference>
<dbReference type="GO" id="GO:0015074">
    <property type="term" value="P:DNA integration"/>
    <property type="evidence" value="ECO:0007669"/>
    <property type="project" value="UniProtKB-KW"/>
</dbReference>
<evidence type="ECO:0000256" key="1">
    <source>
        <dbReference type="ARBA" id="ARBA00008857"/>
    </source>
</evidence>
<dbReference type="InterPro" id="IPR050808">
    <property type="entry name" value="Phage_Integrase"/>
</dbReference>
<gene>
    <name evidence="5" type="ORF">BECKFM1743C_GA0114222_105003</name>
</gene>
<feature type="compositionally biased region" description="Basic and acidic residues" evidence="3">
    <location>
        <begin position="71"/>
        <end position="85"/>
    </location>
</feature>
<protein>
    <recommendedName>
        <fullName evidence="4">Integrase DNA-binding domain-containing protein</fullName>
    </recommendedName>
</protein>